<accession>A0A9N9IP44</accession>
<feature type="non-terminal residue" evidence="2">
    <location>
        <position position="39"/>
    </location>
</feature>
<sequence length="39" mass="4215">DIIDVEYLRGSKSLKGVEDSEDPSSFEGSYSFGSSNSPE</sequence>
<name>A0A9N9IP44_FUNMO</name>
<reference evidence="2" key="1">
    <citation type="submission" date="2021-06" db="EMBL/GenBank/DDBJ databases">
        <authorList>
            <person name="Kallberg Y."/>
            <person name="Tangrot J."/>
            <person name="Rosling A."/>
        </authorList>
    </citation>
    <scope>NUCLEOTIDE SEQUENCE</scope>
    <source>
        <strain evidence="2">87-6 pot B 2015</strain>
    </source>
</reference>
<dbReference type="AlphaFoldDB" id="A0A9N9IP44"/>
<keyword evidence="3" id="KW-1185">Reference proteome</keyword>
<dbReference type="EMBL" id="CAJVPP010020743">
    <property type="protein sequence ID" value="CAG8741179.1"/>
    <property type="molecule type" value="Genomic_DNA"/>
</dbReference>
<proteinExistence type="predicted"/>
<evidence type="ECO:0000313" key="2">
    <source>
        <dbReference type="EMBL" id="CAG8741179.1"/>
    </source>
</evidence>
<dbReference type="Proteomes" id="UP000789375">
    <property type="component" value="Unassembled WGS sequence"/>
</dbReference>
<gene>
    <name evidence="2" type="ORF">FMOSSE_LOCUS16164</name>
</gene>
<feature type="non-terminal residue" evidence="2">
    <location>
        <position position="1"/>
    </location>
</feature>
<feature type="compositionally biased region" description="Low complexity" evidence="1">
    <location>
        <begin position="25"/>
        <end position="39"/>
    </location>
</feature>
<evidence type="ECO:0000256" key="1">
    <source>
        <dbReference type="SAM" id="MobiDB-lite"/>
    </source>
</evidence>
<evidence type="ECO:0000313" key="3">
    <source>
        <dbReference type="Proteomes" id="UP000789375"/>
    </source>
</evidence>
<organism evidence="2 3">
    <name type="scientific">Funneliformis mosseae</name>
    <name type="common">Endomycorrhizal fungus</name>
    <name type="synonym">Glomus mosseae</name>
    <dbReference type="NCBI Taxonomy" id="27381"/>
    <lineage>
        <taxon>Eukaryota</taxon>
        <taxon>Fungi</taxon>
        <taxon>Fungi incertae sedis</taxon>
        <taxon>Mucoromycota</taxon>
        <taxon>Glomeromycotina</taxon>
        <taxon>Glomeromycetes</taxon>
        <taxon>Glomerales</taxon>
        <taxon>Glomeraceae</taxon>
        <taxon>Funneliformis</taxon>
    </lineage>
</organism>
<feature type="region of interest" description="Disordered" evidence="1">
    <location>
        <begin position="14"/>
        <end position="39"/>
    </location>
</feature>
<protein>
    <submittedName>
        <fullName evidence="2">10141_t:CDS:1</fullName>
    </submittedName>
</protein>
<comment type="caution">
    <text evidence="2">The sequence shown here is derived from an EMBL/GenBank/DDBJ whole genome shotgun (WGS) entry which is preliminary data.</text>
</comment>